<dbReference type="RefSeq" id="WP_236976750.1">
    <property type="nucleotide sequence ID" value="NZ_BRXE01000052.1"/>
</dbReference>
<dbReference type="Proteomes" id="UP001064782">
    <property type="component" value="Unassembled WGS sequence"/>
</dbReference>
<name>A0A9P3QD40_9MYCO</name>
<comment type="caution">
    <text evidence="3">The sequence shown here is derived from an EMBL/GenBank/DDBJ whole genome shotgun (WGS) entry which is preliminary data.</text>
</comment>
<protein>
    <submittedName>
        <fullName evidence="3">Uncharacterized protein</fullName>
    </submittedName>
</protein>
<organism evidence="3 4">
    <name type="scientific">Mycobacterium kiyosense</name>
    <dbReference type="NCBI Taxonomy" id="2871094"/>
    <lineage>
        <taxon>Bacteria</taxon>
        <taxon>Bacillati</taxon>
        <taxon>Actinomycetota</taxon>
        <taxon>Actinomycetes</taxon>
        <taxon>Mycobacteriales</taxon>
        <taxon>Mycobacteriaceae</taxon>
        <taxon>Mycobacterium</taxon>
    </lineage>
</organism>
<keyword evidence="4" id="KW-1185">Reference proteome</keyword>
<evidence type="ECO:0000256" key="1">
    <source>
        <dbReference type="SAM" id="MobiDB-lite"/>
    </source>
</evidence>
<dbReference type="Proteomes" id="UP001165663">
    <property type="component" value="Unassembled WGS sequence"/>
</dbReference>
<evidence type="ECO:0000313" key="3">
    <source>
        <dbReference type="EMBL" id="GLD32887.1"/>
    </source>
</evidence>
<sequence>MGTYDEYLSQGVDPATARAWADADAADTDAVDEAAGQSHEPRHRFVAPPLQAFTALSPETAAEIGLAPAAAAAFADTLQDLRLRTGPAPGPAIGRDTTGMVALTVDEMHTPLRLDLRNDWTDAVPAQALPTAIFGAYRAALDIQYQQARQAASDEPPPKPATLQDLVGPLDDYRDPPRPLARFREDVYAACDQANRLSTALASAAAARKAGGAPAEPRTIAVQLDGAWLVGCQINAEWAEQAAAARIMNEFAVALQQAKDNQAGGPALEAEKQALLAQLSNLTREGIAALQYLGER</sequence>
<dbReference type="AlphaFoldDB" id="A0A9P3QD40"/>
<feature type="region of interest" description="Disordered" evidence="1">
    <location>
        <begin position="148"/>
        <end position="171"/>
    </location>
</feature>
<evidence type="ECO:0000313" key="2">
    <source>
        <dbReference type="EMBL" id="GLB84511.1"/>
    </source>
</evidence>
<dbReference type="EMBL" id="BRXE01000052">
    <property type="protein sequence ID" value="GLB84511.1"/>
    <property type="molecule type" value="Genomic_DNA"/>
</dbReference>
<dbReference type="GeneID" id="83631860"/>
<accession>A0A9P3QD40</accession>
<dbReference type="EMBL" id="BRZI01000057">
    <property type="protein sequence ID" value="GLD32887.1"/>
    <property type="molecule type" value="Genomic_DNA"/>
</dbReference>
<evidence type="ECO:0000313" key="4">
    <source>
        <dbReference type="Proteomes" id="UP001064782"/>
    </source>
</evidence>
<reference evidence="3" key="1">
    <citation type="submission" date="2022-08" db="EMBL/GenBank/DDBJ databases">
        <title>Mycobacterium kiyosense sp. nov., scotochromogenic slow-glowing species isolated from respiratory specimens.</title>
        <authorList>
            <person name="Fukano H."/>
            <person name="Kazumi Y."/>
            <person name="Sakagami N."/>
            <person name="Ato M."/>
            <person name="Mitarai S."/>
            <person name="Hoshino Y."/>
        </authorList>
    </citation>
    <scope>NUCLEOTIDE SEQUENCE</scope>
    <source>
        <strain evidence="3">1413</strain>
        <strain evidence="2">SRL2020-028</strain>
    </source>
</reference>
<gene>
    <name evidence="3" type="ORF">Mkiyose1413_47700</name>
    <name evidence="2" type="ORF">SRL2020028_37670</name>
</gene>
<proteinExistence type="predicted"/>